<dbReference type="InterPro" id="IPR048616">
    <property type="entry name" value="MED16_bridge"/>
</dbReference>
<feature type="transmembrane region" description="Helical" evidence="12">
    <location>
        <begin position="592"/>
        <end position="613"/>
    </location>
</feature>
<evidence type="ECO:0000256" key="12">
    <source>
        <dbReference type="SAM" id="Phobius"/>
    </source>
</evidence>
<gene>
    <name evidence="11" type="primary">MED16</name>
</gene>
<sequence>MELIYSVSSEGIIGKGTCFIHSRDEGFVLSTPEGIRKVDPNVPWESVNRKITYNVRSLAVNSDGTRVLVGDESGIELYDENDVVLGRSSKFCGETFPTSGFICRKERVYLEAPDQVCLYDKFSCTFEEDAETEDVGVLVTTSGILIAVQYDSEKKTLKEYARSLDNGIRSRVEVAEMARIKDGKFVLATSDGHPEGPIKIYAVSLNDGQLSIETYVSLFPSSKGGDDHSDVLMITRLHFINPDDSDALLIAMKTVSGVGRVEMWELKDSYVSTHKILLSSDASSPDINSISTKGLTIRMWVFAESFSGPVAEVVSICSPPSSLVASGKSSGPSYYIAIAYSDGSIQCLLRHSLQQVESVDLPSIGVLSDESKMLRMSVKISDMAFTPTGNALVVVDTSGQLYLYRMSPISDPGGPHTVNYAVTMFEYCLVSGRDWWDVLICCKPSMAEAICDKLTESFQNQTQDTQRYLFGKYLAIKMSLYRLNSSTEYKAADCFANLMLTSVAGAFESILRPTELSENVSTIYKLQVILQNNQKGEWDIDKLVERLKSVHMEFTVDPHILQSFQQLIQWTSTLALHLMASVPEFKQRKGPGVAFSFLYIYINVLILLSYSLIY</sequence>
<accession>A0A0K2V0Z9</accession>
<evidence type="ECO:0000256" key="9">
    <source>
        <dbReference type="ARBA" id="ARBA00023242"/>
    </source>
</evidence>
<comment type="subunit">
    <text evidence="11">Component of the Mediator complex.</text>
</comment>
<keyword evidence="6 11" id="KW-0805">Transcription regulation</keyword>
<dbReference type="Pfam" id="PF11635">
    <property type="entry name" value="Med16_N"/>
    <property type="match status" value="1"/>
</dbReference>
<dbReference type="InterPro" id="IPR015943">
    <property type="entry name" value="WD40/YVTN_repeat-like_dom_sf"/>
</dbReference>
<dbReference type="GO" id="GO:0045893">
    <property type="term" value="P:positive regulation of DNA-templated transcription"/>
    <property type="evidence" value="ECO:0007669"/>
    <property type="project" value="TreeGrafter"/>
</dbReference>
<comment type="similarity">
    <text evidence="2 11">Belongs to the Mediator complex subunit 16 family.</text>
</comment>
<dbReference type="PANTHER" id="PTHR13224">
    <property type="entry name" value="THYROID HORMONE RECEPTOR-ASSOCIATED PROTEIN-RELATED"/>
    <property type="match status" value="1"/>
</dbReference>
<evidence type="ECO:0000259" key="14">
    <source>
        <dbReference type="Pfam" id="PF20718"/>
    </source>
</evidence>
<dbReference type="GO" id="GO:0016592">
    <property type="term" value="C:mediator complex"/>
    <property type="evidence" value="ECO:0007669"/>
    <property type="project" value="InterPro"/>
</dbReference>
<evidence type="ECO:0000256" key="8">
    <source>
        <dbReference type="ARBA" id="ARBA00023163"/>
    </source>
</evidence>
<evidence type="ECO:0000256" key="1">
    <source>
        <dbReference type="ARBA" id="ARBA00004123"/>
    </source>
</evidence>
<evidence type="ECO:0000256" key="5">
    <source>
        <dbReference type="ARBA" id="ARBA00022737"/>
    </source>
</evidence>
<dbReference type="InterPro" id="IPR021665">
    <property type="entry name" value="Mediator_Med16_N"/>
</dbReference>
<dbReference type="Pfam" id="PF20718">
    <property type="entry name" value="Med16_bridge"/>
    <property type="match status" value="1"/>
</dbReference>
<dbReference type="Gene3D" id="2.130.10.10">
    <property type="entry name" value="YVTN repeat-like/Quinoprotein amine dehydrogenase"/>
    <property type="match status" value="1"/>
</dbReference>
<dbReference type="EMBL" id="HACA01026300">
    <property type="protein sequence ID" value="CDW43661.1"/>
    <property type="molecule type" value="Transcribed_RNA"/>
</dbReference>
<keyword evidence="12" id="KW-1133">Transmembrane helix</keyword>
<evidence type="ECO:0000256" key="2">
    <source>
        <dbReference type="ARBA" id="ARBA00006543"/>
    </source>
</evidence>
<evidence type="ECO:0000256" key="11">
    <source>
        <dbReference type="RuleBase" id="RU364149"/>
    </source>
</evidence>
<evidence type="ECO:0000256" key="7">
    <source>
        <dbReference type="ARBA" id="ARBA00023159"/>
    </source>
</evidence>
<keyword evidence="8 11" id="KW-0804">Transcription</keyword>
<evidence type="ECO:0000313" key="15">
    <source>
        <dbReference type="EMBL" id="CDW43661.1"/>
    </source>
</evidence>
<dbReference type="PANTHER" id="PTHR13224:SF6">
    <property type="entry name" value="MEDIATOR OF RNA POLYMERASE II TRANSCRIPTION SUBUNIT 16"/>
    <property type="match status" value="1"/>
</dbReference>
<comment type="subcellular location">
    <subcellularLocation>
        <location evidence="1 11">Nucleus</location>
    </subcellularLocation>
</comment>
<dbReference type="OrthoDB" id="10018574at2759"/>
<organism evidence="15">
    <name type="scientific">Lepeophtheirus salmonis</name>
    <name type="common">Salmon louse</name>
    <name type="synonym">Caligus salmonis</name>
    <dbReference type="NCBI Taxonomy" id="72036"/>
    <lineage>
        <taxon>Eukaryota</taxon>
        <taxon>Metazoa</taxon>
        <taxon>Ecdysozoa</taxon>
        <taxon>Arthropoda</taxon>
        <taxon>Crustacea</taxon>
        <taxon>Multicrustacea</taxon>
        <taxon>Hexanauplia</taxon>
        <taxon>Copepoda</taxon>
        <taxon>Siphonostomatoida</taxon>
        <taxon>Caligidae</taxon>
        <taxon>Lepeophtheirus</taxon>
    </lineage>
</organism>
<evidence type="ECO:0000259" key="13">
    <source>
        <dbReference type="Pfam" id="PF11635"/>
    </source>
</evidence>
<dbReference type="AlphaFoldDB" id="A0A0K2V0Z9"/>
<keyword evidence="5" id="KW-0677">Repeat</keyword>
<proteinExistence type="inferred from homology"/>
<protein>
    <recommendedName>
        <fullName evidence="3 11">Mediator of RNA polymerase II transcription subunit 16</fullName>
    </recommendedName>
    <alternativeName>
        <fullName evidence="10 11">Mediator complex subunit 16</fullName>
    </alternativeName>
</protein>
<keyword evidence="12" id="KW-0472">Membrane</keyword>
<evidence type="ECO:0000256" key="10">
    <source>
        <dbReference type="ARBA" id="ARBA00032015"/>
    </source>
</evidence>
<evidence type="ECO:0000256" key="3">
    <source>
        <dbReference type="ARBA" id="ARBA00019614"/>
    </source>
</evidence>
<dbReference type="InterPro" id="IPR048338">
    <property type="entry name" value="Mediator_Med16"/>
</dbReference>
<name>A0A0K2V0Z9_LEPSM</name>
<feature type="domain" description="Mediator of RNA polymerase II transcription subunit 16 central helical bridge" evidence="14">
    <location>
        <begin position="424"/>
        <end position="595"/>
    </location>
</feature>
<feature type="domain" description="Mediator complex subunit Med16 N-terminal" evidence="13">
    <location>
        <begin position="136"/>
        <end position="357"/>
    </location>
</feature>
<keyword evidence="12" id="KW-0812">Transmembrane</keyword>
<keyword evidence="9 11" id="KW-0539">Nucleus</keyword>
<comment type="function">
    <text evidence="11">Component of the Mediator complex, a coactivator involved in the regulated transcription of nearly all RNA polymerase II-dependent genes. Mediator functions as a bridge to convey information from gene-specific regulatory proteins to the basal RNA polymerase II transcription machinery. Mediator is recruited to promoters by direct interactions with regulatory proteins and serves as a scaffold for the assembly of a functional preinitiation complex with RNA polymerase II and the general transcription factors.</text>
</comment>
<keyword evidence="7 11" id="KW-0010">Activator</keyword>
<evidence type="ECO:0000256" key="4">
    <source>
        <dbReference type="ARBA" id="ARBA00022574"/>
    </source>
</evidence>
<evidence type="ECO:0000256" key="6">
    <source>
        <dbReference type="ARBA" id="ARBA00023015"/>
    </source>
</evidence>
<reference evidence="15" key="1">
    <citation type="submission" date="2014-05" db="EMBL/GenBank/DDBJ databases">
        <authorList>
            <person name="Chronopoulou M."/>
        </authorList>
    </citation>
    <scope>NUCLEOTIDE SEQUENCE</scope>
    <source>
        <tissue evidence="15">Whole organism</tissue>
    </source>
</reference>
<keyword evidence="4" id="KW-0853">WD repeat</keyword>
<dbReference type="SUPFAM" id="SSF69322">
    <property type="entry name" value="Tricorn protease domain 2"/>
    <property type="match status" value="1"/>
</dbReference>